<dbReference type="EMBL" id="KL660440">
    <property type="protein sequence ID" value="KFA66527.1"/>
    <property type="molecule type" value="Genomic_DNA"/>
</dbReference>
<feature type="region of interest" description="Disordered" evidence="1">
    <location>
        <begin position="322"/>
        <end position="359"/>
    </location>
</feature>
<dbReference type="HOGENOM" id="CLU_714051_0_0_1"/>
<protein>
    <submittedName>
        <fullName evidence="2">Uncharacterized protein</fullName>
    </submittedName>
</protein>
<proteinExistence type="predicted"/>
<accession>A0A084QRE2</accession>
<dbReference type="InParanoid" id="A0A084QRE2"/>
<dbReference type="AlphaFoldDB" id="A0A084QRE2"/>
<feature type="non-terminal residue" evidence="2">
    <location>
        <position position="385"/>
    </location>
</feature>
<reference evidence="2 3" key="1">
    <citation type="journal article" date="2014" name="BMC Genomics">
        <title>Comparative genome sequencing reveals chemotype-specific gene clusters in the toxigenic black mold Stachybotrys.</title>
        <authorList>
            <person name="Semeiks J."/>
            <person name="Borek D."/>
            <person name="Otwinowski Z."/>
            <person name="Grishin N.V."/>
        </authorList>
    </citation>
    <scope>NUCLEOTIDE SEQUENCE [LARGE SCALE GENOMIC DNA]</scope>
    <source>
        <strain evidence="2 3">IBT 40285</strain>
    </source>
</reference>
<evidence type="ECO:0000313" key="3">
    <source>
        <dbReference type="Proteomes" id="UP000028524"/>
    </source>
</evidence>
<evidence type="ECO:0000313" key="2">
    <source>
        <dbReference type="EMBL" id="KFA66527.1"/>
    </source>
</evidence>
<dbReference type="OrthoDB" id="3439512at2759"/>
<evidence type="ECO:0000256" key="1">
    <source>
        <dbReference type="SAM" id="MobiDB-lite"/>
    </source>
</evidence>
<sequence>MYVEFRIASNPPLLPSGVAWVMDKVTEALRPKEILEILYEPEFYWFKCTTTAAIRGEVTQALEATLTNIMEEETSPMNSDPGCNRNPPDVTIITENPRVLPWMPLQHRSSMEAYDNFRFPEIMRDALYKATWRGLENYPDLTITELLQRFRHRVHLPQDVHVPIDVPALASTLGCDIYDNTRQDCLYVATNASSQELRIILGKLDTMLRLYSDGESAQPDATSFTALLEENLIELQTLDINSNIDEASECSEQCIEQPSTAQEEMVPVFEGDDLMWFDDERPPSRMALRAITEEQEHLLDMEPMKLNGGNDRGHTFDGIKIPVTATSNDDKTRGQSQQDITSINTNTNQPTQAKRRNKRAKVTAAADVCAPPVHEVKEMKAPVEF</sequence>
<organism evidence="2 3">
    <name type="scientific">Stachybotrys chlorohalonatus (strain IBT 40285)</name>
    <dbReference type="NCBI Taxonomy" id="1283841"/>
    <lineage>
        <taxon>Eukaryota</taxon>
        <taxon>Fungi</taxon>
        <taxon>Dikarya</taxon>
        <taxon>Ascomycota</taxon>
        <taxon>Pezizomycotina</taxon>
        <taxon>Sordariomycetes</taxon>
        <taxon>Hypocreomycetidae</taxon>
        <taxon>Hypocreales</taxon>
        <taxon>Stachybotryaceae</taxon>
        <taxon>Stachybotrys</taxon>
    </lineage>
</organism>
<keyword evidence="3" id="KW-1185">Reference proteome</keyword>
<name>A0A084QRE2_STAC4</name>
<dbReference type="Proteomes" id="UP000028524">
    <property type="component" value="Unassembled WGS sequence"/>
</dbReference>
<feature type="compositionally biased region" description="Polar residues" evidence="1">
    <location>
        <begin position="334"/>
        <end position="352"/>
    </location>
</feature>
<gene>
    <name evidence="2" type="ORF">S40285_00689</name>
</gene>